<comment type="subcellular location">
    <subcellularLocation>
        <location evidence="1">Endoplasmic reticulum</location>
    </subcellularLocation>
    <subcellularLocation>
        <location evidence="2">Golgi apparatus</location>
    </subcellularLocation>
</comment>
<evidence type="ECO:0000256" key="5">
    <source>
        <dbReference type="ARBA" id="ARBA00023034"/>
    </source>
</evidence>
<dbReference type="Ensembl" id="ENSSSUT00005004517.1">
    <property type="protein sequence ID" value="ENSSSUP00005003903.1"/>
    <property type="gene ID" value="ENSSSUG00005002556.1"/>
</dbReference>
<name>A0A673SWB4_SURSU</name>
<dbReference type="PROSITE" id="PS51228">
    <property type="entry name" value="ACB_2"/>
    <property type="match status" value="1"/>
</dbReference>
<dbReference type="GO" id="GO:0005783">
    <property type="term" value="C:endoplasmic reticulum"/>
    <property type="evidence" value="ECO:0007669"/>
    <property type="project" value="UniProtKB-SubCell"/>
</dbReference>
<reference evidence="11" key="3">
    <citation type="submission" date="2025-09" db="UniProtKB">
        <authorList>
            <consortium name="Ensembl"/>
        </authorList>
    </citation>
    <scope>IDENTIFICATION</scope>
</reference>
<keyword evidence="6" id="KW-0446">Lipid-binding</keyword>
<accession>A0A673SWB4</accession>
<evidence type="ECO:0000256" key="7">
    <source>
        <dbReference type="ARBA" id="ARBA00023278"/>
    </source>
</evidence>
<dbReference type="PANTHER" id="PTHR23310">
    <property type="entry name" value="ACYL-COA-BINDING PROTEIN, ACBP"/>
    <property type="match status" value="1"/>
</dbReference>
<reference evidence="11 12" key="1">
    <citation type="submission" date="2019-05" db="EMBL/GenBank/DDBJ databases">
        <title>A Chromosome-scale Meerkat (S. suricatta) Genome Assembly.</title>
        <authorList>
            <person name="Dudchenko O."/>
            <person name="Lieberman Aiden E."/>
            <person name="Tung J."/>
            <person name="Barreiro L.B."/>
            <person name="Clutton-Brock T.H."/>
        </authorList>
    </citation>
    <scope>NUCLEOTIDE SEQUENCE [LARGE SCALE GENOMIC DNA]</scope>
</reference>
<dbReference type="SUPFAM" id="SSF47027">
    <property type="entry name" value="Acyl-CoA binding protein"/>
    <property type="match status" value="1"/>
</dbReference>
<evidence type="ECO:0000313" key="12">
    <source>
        <dbReference type="Proteomes" id="UP000472268"/>
    </source>
</evidence>
<evidence type="ECO:0000256" key="8">
    <source>
        <dbReference type="ARBA" id="ARBA00039735"/>
    </source>
</evidence>
<evidence type="ECO:0000256" key="3">
    <source>
        <dbReference type="ARBA" id="ARBA00022448"/>
    </source>
</evidence>
<dbReference type="Proteomes" id="UP000472268">
    <property type="component" value="Chromosome 6"/>
</dbReference>
<protein>
    <recommendedName>
        <fullName evidence="8">Acyl-CoA-binding protein</fullName>
    </recommendedName>
</protein>
<dbReference type="InterPro" id="IPR000582">
    <property type="entry name" value="Acyl-CoA-binding_protein"/>
</dbReference>
<dbReference type="GO" id="GO:0005794">
    <property type="term" value="C:Golgi apparatus"/>
    <property type="evidence" value="ECO:0007669"/>
    <property type="project" value="UniProtKB-SubCell"/>
</dbReference>
<keyword evidence="7" id="KW-0379">Hydroxylation</keyword>
<evidence type="ECO:0000256" key="9">
    <source>
        <dbReference type="SAM" id="MobiDB-lite"/>
    </source>
</evidence>
<dbReference type="InterPro" id="IPR014352">
    <property type="entry name" value="FERM/acyl-CoA-bd_prot_sf"/>
</dbReference>
<dbReference type="PRINTS" id="PR00689">
    <property type="entry name" value="ACOABINDINGP"/>
</dbReference>
<dbReference type="InterPro" id="IPR035984">
    <property type="entry name" value="Acyl-CoA-binding_sf"/>
</dbReference>
<evidence type="ECO:0000256" key="2">
    <source>
        <dbReference type="ARBA" id="ARBA00004555"/>
    </source>
</evidence>
<organism evidence="11 12">
    <name type="scientific">Suricata suricatta</name>
    <name type="common">Meerkat</name>
    <dbReference type="NCBI Taxonomy" id="37032"/>
    <lineage>
        <taxon>Eukaryota</taxon>
        <taxon>Metazoa</taxon>
        <taxon>Chordata</taxon>
        <taxon>Craniata</taxon>
        <taxon>Vertebrata</taxon>
        <taxon>Euteleostomi</taxon>
        <taxon>Mammalia</taxon>
        <taxon>Eutheria</taxon>
        <taxon>Laurasiatheria</taxon>
        <taxon>Carnivora</taxon>
        <taxon>Feliformia</taxon>
        <taxon>Herpestidae</taxon>
        <taxon>Suricata</taxon>
    </lineage>
</organism>
<dbReference type="GO" id="GO:0000062">
    <property type="term" value="F:fatty-acyl-CoA binding"/>
    <property type="evidence" value="ECO:0007669"/>
    <property type="project" value="InterPro"/>
</dbReference>
<evidence type="ECO:0000259" key="10">
    <source>
        <dbReference type="PROSITE" id="PS51228"/>
    </source>
</evidence>
<evidence type="ECO:0000256" key="4">
    <source>
        <dbReference type="ARBA" id="ARBA00022824"/>
    </source>
</evidence>
<dbReference type="Gene3D" id="1.20.80.10">
    <property type="match status" value="1"/>
</dbReference>
<dbReference type="AlphaFoldDB" id="A0A673SWB4"/>
<keyword evidence="5" id="KW-0333">Golgi apparatus</keyword>
<reference evidence="11" key="2">
    <citation type="submission" date="2025-08" db="UniProtKB">
        <authorList>
            <consortium name="Ensembl"/>
        </authorList>
    </citation>
    <scope>IDENTIFICATION</scope>
</reference>
<dbReference type="Pfam" id="PF00887">
    <property type="entry name" value="ACBP"/>
    <property type="match status" value="1"/>
</dbReference>
<keyword evidence="12" id="KW-1185">Reference proteome</keyword>
<proteinExistence type="predicted"/>
<feature type="region of interest" description="Disordered" evidence="9">
    <location>
        <begin position="1"/>
        <end position="20"/>
    </location>
</feature>
<evidence type="ECO:0000256" key="1">
    <source>
        <dbReference type="ARBA" id="ARBA00004240"/>
    </source>
</evidence>
<feature type="domain" description="ACB" evidence="10">
    <location>
        <begin position="15"/>
        <end position="103"/>
    </location>
</feature>
<dbReference type="PANTHER" id="PTHR23310:SF54">
    <property type="entry name" value="ACYL-COA-BINDING PROTEIN"/>
    <property type="match status" value="1"/>
</dbReference>
<dbReference type="GO" id="GO:0005739">
    <property type="term" value="C:mitochondrion"/>
    <property type="evidence" value="ECO:0007669"/>
    <property type="project" value="TreeGrafter"/>
</dbReference>
<sequence length="103" mass="11632">VKGRGWLSWKPPASAQAEFDKAPEGVEHLKTNPADDDMLFMYGHYKQGTVRNINTECSGLLDLKGKAKWDEDAKKSLHPQKKSLEIVFVDIMNEKFLLGLNCI</sequence>
<keyword evidence="3" id="KW-0813">Transport</keyword>
<dbReference type="GO" id="GO:0006631">
    <property type="term" value="P:fatty acid metabolic process"/>
    <property type="evidence" value="ECO:0007669"/>
    <property type="project" value="TreeGrafter"/>
</dbReference>
<evidence type="ECO:0000256" key="6">
    <source>
        <dbReference type="ARBA" id="ARBA00023121"/>
    </source>
</evidence>
<keyword evidence="4" id="KW-0256">Endoplasmic reticulum</keyword>
<evidence type="ECO:0000313" key="11">
    <source>
        <dbReference type="Ensembl" id="ENSSSUP00005003903.1"/>
    </source>
</evidence>